<evidence type="ECO:0000313" key="10">
    <source>
        <dbReference type="EMBL" id="OZI18871.1"/>
    </source>
</evidence>
<evidence type="ECO:0000313" key="11">
    <source>
        <dbReference type="Proteomes" id="UP000216857"/>
    </source>
</evidence>
<protein>
    <submittedName>
        <fullName evidence="10">ABC transporter permease</fullName>
    </submittedName>
</protein>
<accession>A0A261R1L0</accession>
<evidence type="ECO:0000256" key="4">
    <source>
        <dbReference type="ARBA" id="ARBA00022475"/>
    </source>
</evidence>
<dbReference type="InterPro" id="IPR035906">
    <property type="entry name" value="MetI-like_sf"/>
</dbReference>
<evidence type="ECO:0000256" key="1">
    <source>
        <dbReference type="ARBA" id="ARBA00004651"/>
    </source>
</evidence>
<evidence type="ECO:0000256" key="2">
    <source>
        <dbReference type="ARBA" id="ARBA00007069"/>
    </source>
</evidence>
<comment type="caution">
    <text evidence="10">The sequence shown here is derived from an EMBL/GenBank/DDBJ whole genome shotgun (WGS) entry which is preliminary data.</text>
</comment>
<organism evidence="10 11">
    <name type="scientific">Bordetella genomosp. 9</name>
    <dbReference type="NCBI Taxonomy" id="1416803"/>
    <lineage>
        <taxon>Bacteria</taxon>
        <taxon>Pseudomonadati</taxon>
        <taxon>Pseudomonadota</taxon>
        <taxon>Betaproteobacteria</taxon>
        <taxon>Burkholderiales</taxon>
        <taxon>Alcaligenaceae</taxon>
        <taxon>Bordetella</taxon>
    </lineage>
</organism>
<evidence type="ECO:0000256" key="7">
    <source>
        <dbReference type="ARBA" id="ARBA00023136"/>
    </source>
</evidence>
<dbReference type="InterPro" id="IPR000515">
    <property type="entry name" value="MetI-like"/>
</dbReference>
<feature type="transmembrane region" description="Helical" evidence="8">
    <location>
        <begin position="12"/>
        <end position="35"/>
    </location>
</feature>
<dbReference type="AlphaFoldDB" id="A0A261R1L0"/>
<reference evidence="10" key="1">
    <citation type="submission" date="2017-05" db="EMBL/GenBank/DDBJ databases">
        <title>Complete and WGS of Bordetella genogroups.</title>
        <authorList>
            <person name="Spilker T."/>
            <person name="Lipuma J."/>
        </authorList>
    </citation>
    <scope>NUCLEOTIDE SEQUENCE</scope>
    <source>
        <strain evidence="10">AU21707</strain>
    </source>
</reference>
<keyword evidence="5 8" id="KW-0812">Transmembrane</keyword>
<comment type="similarity">
    <text evidence="2">Belongs to the binding-protein-dependent transport system permease family. CysTW subfamily.</text>
</comment>
<dbReference type="EMBL" id="NEVJ01000003">
    <property type="protein sequence ID" value="OZI18871.1"/>
    <property type="molecule type" value="Genomic_DNA"/>
</dbReference>
<dbReference type="PANTHER" id="PTHR42929:SF5">
    <property type="entry name" value="ABC TRANSPORTER PERMEASE PROTEIN"/>
    <property type="match status" value="1"/>
</dbReference>
<dbReference type="Pfam" id="PF00528">
    <property type="entry name" value="BPD_transp_1"/>
    <property type="match status" value="1"/>
</dbReference>
<feature type="transmembrane region" description="Helical" evidence="8">
    <location>
        <begin position="103"/>
        <end position="126"/>
    </location>
</feature>
<dbReference type="GO" id="GO:0005886">
    <property type="term" value="C:plasma membrane"/>
    <property type="evidence" value="ECO:0007669"/>
    <property type="project" value="UniProtKB-SubCell"/>
</dbReference>
<dbReference type="CDD" id="cd06261">
    <property type="entry name" value="TM_PBP2"/>
    <property type="match status" value="1"/>
</dbReference>
<gene>
    <name evidence="10" type="ORF">CAL26_14405</name>
</gene>
<dbReference type="PANTHER" id="PTHR42929">
    <property type="entry name" value="INNER MEMBRANE ABC TRANSPORTER PERMEASE PROTEIN YDCU-RELATED-RELATED"/>
    <property type="match status" value="1"/>
</dbReference>
<keyword evidence="3 8" id="KW-0813">Transport</keyword>
<evidence type="ECO:0000256" key="5">
    <source>
        <dbReference type="ARBA" id="ARBA00022692"/>
    </source>
</evidence>
<keyword evidence="11" id="KW-1185">Reference proteome</keyword>
<comment type="subcellular location">
    <subcellularLocation>
        <location evidence="1 8">Cell membrane</location>
        <topology evidence="1 8">Multi-pass membrane protein</topology>
    </subcellularLocation>
</comment>
<feature type="transmembrane region" description="Helical" evidence="8">
    <location>
        <begin position="197"/>
        <end position="220"/>
    </location>
</feature>
<proteinExistence type="inferred from homology"/>
<dbReference type="SUPFAM" id="SSF161098">
    <property type="entry name" value="MetI-like"/>
    <property type="match status" value="1"/>
</dbReference>
<dbReference type="GO" id="GO:0055085">
    <property type="term" value="P:transmembrane transport"/>
    <property type="evidence" value="ECO:0007669"/>
    <property type="project" value="InterPro"/>
</dbReference>
<evidence type="ECO:0000256" key="3">
    <source>
        <dbReference type="ARBA" id="ARBA00022448"/>
    </source>
</evidence>
<dbReference type="Gene3D" id="1.10.3720.10">
    <property type="entry name" value="MetI-like"/>
    <property type="match status" value="1"/>
</dbReference>
<feature type="domain" description="ABC transmembrane type-1" evidence="9">
    <location>
        <begin position="67"/>
        <end position="274"/>
    </location>
</feature>
<dbReference type="PROSITE" id="PS50928">
    <property type="entry name" value="ABC_TM1"/>
    <property type="match status" value="1"/>
</dbReference>
<sequence>MDKRSGLRALRGWLVSPASVVALCIVAALITVFQFSLRSFIPGSMDVGGLTLANFTTLNKPIYLDAFANTLLLSVETTIFSLLVAYPLAYALVRVRNRVLKSFILIVSITPLFLGEIVRTYSWIIVLGNNGFINTMLRKAGLIETPLNLMFSHLGVLVALVHVTIPVVVLMLATAISHIDRDYAKAAQSLGAGPVRTFLTVTLPLSMPGILASVTTSFAWTFSAFATPQMIGGGRVPTVSTLVYQLGFSSMNFPLAASLSVSGLALTVVSLMLLGRLTRRFKAIQVH</sequence>
<dbReference type="Proteomes" id="UP000216857">
    <property type="component" value="Unassembled WGS sequence"/>
</dbReference>
<keyword evidence="4" id="KW-1003">Cell membrane</keyword>
<evidence type="ECO:0000259" key="9">
    <source>
        <dbReference type="PROSITE" id="PS50928"/>
    </source>
</evidence>
<keyword evidence="6 8" id="KW-1133">Transmembrane helix</keyword>
<name>A0A261R1L0_9BORD</name>
<feature type="transmembrane region" description="Helical" evidence="8">
    <location>
        <begin position="154"/>
        <end position="176"/>
    </location>
</feature>
<evidence type="ECO:0000256" key="6">
    <source>
        <dbReference type="ARBA" id="ARBA00022989"/>
    </source>
</evidence>
<keyword evidence="7 8" id="KW-0472">Membrane</keyword>
<dbReference type="OrthoDB" id="9795403at2"/>
<feature type="transmembrane region" description="Helical" evidence="8">
    <location>
        <begin position="253"/>
        <end position="274"/>
    </location>
</feature>
<dbReference type="RefSeq" id="WP_094847555.1">
    <property type="nucleotide sequence ID" value="NZ_NEVJ01000003.1"/>
</dbReference>
<evidence type="ECO:0000256" key="8">
    <source>
        <dbReference type="RuleBase" id="RU363032"/>
    </source>
</evidence>
<feature type="transmembrane region" description="Helical" evidence="8">
    <location>
        <begin position="66"/>
        <end position="91"/>
    </location>
</feature>